<protein>
    <submittedName>
        <fullName evidence="11">Neuropeptide FF receptor 2</fullName>
    </submittedName>
</protein>
<comment type="subcellular location">
    <subcellularLocation>
        <location evidence="1">Membrane</location>
        <topology evidence="1">Multi-pass membrane protein</topology>
    </subcellularLocation>
</comment>
<dbReference type="SUPFAM" id="SSF81321">
    <property type="entry name" value="Family A G protein-coupled receptor-like"/>
    <property type="match status" value="1"/>
</dbReference>
<feature type="transmembrane region" description="Helical" evidence="9">
    <location>
        <begin position="244"/>
        <end position="264"/>
    </location>
</feature>
<dbReference type="PANTHER" id="PTHR45695:SF9">
    <property type="entry name" value="LEUCOKININ RECEPTOR"/>
    <property type="match status" value="1"/>
</dbReference>
<dbReference type="CDD" id="cd00637">
    <property type="entry name" value="7tm_classA_rhodopsin-like"/>
    <property type="match status" value="1"/>
</dbReference>
<dbReference type="InterPro" id="IPR017452">
    <property type="entry name" value="GPCR_Rhodpsn_7TM"/>
</dbReference>
<dbReference type="Gene3D" id="1.20.1070.10">
    <property type="entry name" value="Rhodopsin 7-helix transmembrane proteins"/>
    <property type="match status" value="1"/>
</dbReference>
<dbReference type="PROSITE" id="PS00237">
    <property type="entry name" value="G_PROTEIN_RECEP_F1_1"/>
    <property type="match status" value="1"/>
</dbReference>
<dbReference type="GO" id="GO:0004930">
    <property type="term" value="F:G protein-coupled receptor activity"/>
    <property type="evidence" value="ECO:0007669"/>
    <property type="project" value="UniProtKB-KW"/>
</dbReference>
<keyword evidence="4 8" id="KW-0297">G-protein coupled receptor</keyword>
<comment type="similarity">
    <text evidence="8">Belongs to the G-protein coupled receptor 1 family.</text>
</comment>
<accession>A0AAD9USR9</accession>
<evidence type="ECO:0000256" key="9">
    <source>
        <dbReference type="SAM" id="Phobius"/>
    </source>
</evidence>
<dbReference type="PRINTS" id="PR00237">
    <property type="entry name" value="GPCRRHODOPSN"/>
</dbReference>
<reference evidence="11" key="2">
    <citation type="journal article" date="2023" name="Science">
        <title>Genomic signatures of disease resistance in endangered staghorn corals.</title>
        <authorList>
            <person name="Vollmer S.V."/>
            <person name="Selwyn J.D."/>
            <person name="Despard B.A."/>
            <person name="Roesel C.L."/>
        </authorList>
    </citation>
    <scope>NUCLEOTIDE SEQUENCE</scope>
    <source>
        <strain evidence="11">K2</strain>
    </source>
</reference>
<evidence type="ECO:0000256" key="7">
    <source>
        <dbReference type="ARBA" id="ARBA00023224"/>
    </source>
</evidence>
<organism evidence="11 12">
    <name type="scientific">Acropora cervicornis</name>
    <name type="common">Staghorn coral</name>
    <dbReference type="NCBI Taxonomy" id="6130"/>
    <lineage>
        <taxon>Eukaryota</taxon>
        <taxon>Metazoa</taxon>
        <taxon>Cnidaria</taxon>
        <taxon>Anthozoa</taxon>
        <taxon>Hexacorallia</taxon>
        <taxon>Scleractinia</taxon>
        <taxon>Astrocoeniina</taxon>
        <taxon>Acroporidae</taxon>
        <taxon>Acropora</taxon>
    </lineage>
</organism>
<reference evidence="11" key="1">
    <citation type="journal article" date="2023" name="G3 (Bethesda)">
        <title>Whole genome assembly and annotation of the endangered Caribbean coral Acropora cervicornis.</title>
        <authorList>
            <person name="Selwyn J.D."/>
            <person name="Vollmer S.V."/>
        </authorList>
    </citation>
    <scope>NUCLEOTIDE SEQUENCE</scope>
    <source>
        <strain evidence="11">K2</strain>
    </source>
</reference>
<dbReference type="Proteomes" id="UP001249851">
    <property type="component" value="Unassembled WGS sequence"/>
</dbReference>
<gene>
    <name evidence="11" type="ORF">P5673_031084</name>
</gene>
<proteinExistence type="inferred from homology"/>
<feature type="transmembrane region" description="Helical" evidence="9">
    <location>
        <begin position="284"/>
        <end position="305"/>
    </location>
</feature>
<dbReference type="Pfam" id="PF00001">
    <property type="entry name" value="7tm_1"/>
    <property type="match status" value="1"/>
</dbReference>
<dbReference type="AlphaFoldDB" id="A0AAD9USR9"/>
<evidence type="ECO:0000256" key="2">
    <source>
        <dbReference type="ARBA" id="ARBA00022692"/>
    </source>
</evidence>
<feature type="transmembrane region" description="Helical" evidence="9">
    <location>
        <begin position="182"/>
        <end position="206"/>
    </location>
</feature>
<evidence type="ECO:0000256" key="3">
    <source>
        <dbReference type="ARBA" id="ARBA00022989"/>
    </source>
</evidence>
<keyword evidence="7 8" id="KW-0807">Transducer</keyword>
<feature type="transmembrane region" description="Helical" evidence="9">
    <location>
        <begin position="64"/>
        <end position="82"/>
    </location>
</feature>
<name>A0AAD9USR9_ACRCE</name>
<feature type="transmembrane region" description="Helical" evidence="9">
    <location>
        <begin position="102"/>
        <end position="122"/>
    </location>
</feature>
<dbReference type="InterPro" id="IPR000276">
    <property type="entry name" value="GPCR_Rhodpsn"/>
</dbReference>
<comment type="caution">
    <text evidence="11">The sequence shown here is derived from an EMBL/GenBank/DDBJ whole genome shotgun (WGS) entry which is preliminary data.</text>
</comment>
<feature type="transmembrane region" description="Helical" evidence="9">
    <location>
        <begin position="142"/>
        <end position="162"/>
    </location>
</feature>
<dbReference type="GO" id="GO:0005886">
    <property type="term" value="C:plasma membrane"/>
    <property type="evidence" value="ECO:0007669"/>
    <property type="project" value="TreeGrafter"/>
</dbReference>
<sequence length="394" mass="44346">MDTWMETANSSQNSTETKDLNRSKALIILQLLFYFSIIVVGSIGNALICLAILGRKKRKTSEYFILNLAITDLATSVISIPLDIIERLAGYWPFGSFLCKVVYPLQTILMAVSVSTLLAMSLERHRAIIHPLKPRMKGKKPIITILVIWLASTFLVFPYIFVLGLVDVSCVEKWPNTLYAKAYTISVFIVLYLCPLAGITIAYARIGRKLYRDIKKIRVVVADSERGLIGKQVLRNRAHRNVRIVKIFVTAVIAFGLCMLPNHIVWLWHDYGDGSRSKYFSDVLVFANILVYINSSINPFIFGTLQARCASGCKGFFGGSGQDKDDSRSELQKRMFSIRVSFTSSSKLGNYIRGTLRRPSQSFRSIVQRPGTGTRNTIKEQNGIDCDNEEECDL</sequence>
<keyword evidence="6 8" id="KW-0675">Receptor</keyword>
<feature type="domain" description="G-protein coupled receptors family 1 profile" evidence="10">
    <location>
        <begin position="44"/>
        <end position="302"/>
    </location>
</feature>
<evidence type="ECO:0000313" key="12">
    <source>
        <dbReference type="Proteomes" id="UP001249851"/>
    </source>
</evidence>
<evidence type="ECO:0000256" key="6">
    <source>
        <dbReference type="ARBA" id="ARBA00023170"/>
    </source>
</evidence>
<evidence type="ECO:0000256" key="8">
    <source>
        <dbReference type="RuleBase" id="RU000688"/>
    </source>
</evidence>
<dbReference type="PROSITE" id="PS50262">
    <property type="entry name" value="G_PROTEIN_RECEP_F1_2"/>
    <property type="match status" value="1"/>
</dbReference>
<keyword evidence="12" id="KW-1185">Reference proteome</keyword>
<dbReference type="EMBL" id="JARQWQ010000141">
    <property type="protein sequence ID" value="KAK2548644.1"/>
    <property type="molecule type" value="Genomic_DNA"/>
</dbReference>
<evidence type="ECO:0000256" key="4">
    <source>
        <dbReference type="ARBA" id="ARBA00023040"/>
    </source>
</evidence>
<evidence type="ECO:0000256" key="5">
    <source>
        <dbReference type="ARBA" id="ARBA00023136"/>
    </source>
</evidence>
<feature type="transmembrane region" description="Helical" evidence="9">
    <location>
        <begin position="27"/>
        <end position="52"/>
    </location>
</feature>
<evidence type="ECO:0000259" key="10">
    <source>
        <dbReference type="PROSITE" id="PS50262"/>
    </source>
</evidence>
<keyword evidence="2 8" id="KW-0812">Transmembrane</keyword>
<dbReference type="PANTHER" id="PTHR45695">
    <property type="entry name" value="LEUCOKININ RECEPTOR-RELATED"/>
    <property type="match status" value="1"/>
</dbReference>
<keyword evidence="3 9" id="KW-1133">Transmembrane helix</keyword>
<evidence type="ECO:0000313" key="11">
    <source>
        <dbReference type="EMBL" id="KAK2548644.1"/>
    </source>
</evidence>
<keyword evidence="5 9" id="KW-0472">Membrane</keyword>
<evidence type="ECO:0000256" key="1">
    <source>
        <dbReference type="ARBA" id="ARBA00004141"/>
    </source>
</evidence>